<comment type="caution">
    <text evidence="3">The sequence shown here is derived from an EMBL/GenBank/DDBJ whole genome shotgun (WGS) entry which is preliminary data.</text>
</comment>
<feature type="compositionally biased region" description="Basic and acidic residues" evidence="1">
    <location>
        <begin position="296"/>
        <end position="305"/>
    </location>
</feature>
<dbReference type="InterPro" id="IPR003781">
    <property type="entry name" value="CoA-bd"/>
</dbReference>
<evidence type="ECO:0000259" key="2">
    <source>
        <dbReference type="SMART" id="SM00881"/>
    </source>
</evidence>
<accession>A0A853FT15</accession>
<dbReference type="Pfam" id="PF13607">
    <property type="entry name" value="Succ_CoA_lig"/>
    <property type="match status" value="1"/>
</dbReference>
<protein>
    <submittedName>
        <fullName evidence="3">CoA-binding protein</fullName>
    </submittedName>
</protein>
<dbReference type="InterPro" id="IPR016102">
    <property type="entry name" value="Succinyl-CoA_synth-like"/>
</dbReference>
<reference evidence="3 4" key="1">
    <citation type="submission" date="2020-07" db="EMBL/GenBank/DDBJ databases">
        <title>Taxonomic revisions and descriptions of new bacterial species based on genomic comparisons in the high-G+C-content subgroup of the family Alcaligenaceae.</title>
        <authorList>
            <person name="Szabo A."/>
            <person name="Felfoldi T."/>
        </authorList>
    </citation>
    <scope>NUCLEOTIDE SEQUENCE [LARGE SCALE GENOMIC DNA]</scope>
    <source>
        <strain evidence="3 4">LMG 24012</strain>
    </source>
</reference>
<dbReference type="PANTHER" id="PTHR42793">
    <property type="entry name" value="COA BINDING DOMAIN CONTAINING PROTEIN"/>
    <property type="match status" value="1"/>
</dbReference>
<dbReference type="PANTHER" id="PTHR42793:SF1">
    <property type="entry name" value="PEPTIDYL-LYSINE N-ACETYLTRANSFERASE PATZ"/>
    <property type="match status" value="1"/>
</dbReference>
<sequence length="336" mass="35857">MSVQKQIESILNPRSVAVIGASNDTNKWGGSVLALLRKFGFKGELFPINPKADMVQGLKAYGSVSQVGQAGVGAVLVMTAQFAESGPEGMALQQEVEDIVSRAGMRMIGPNCMGYFSSASDLCLLNAQAFIRNDTMHKGHIALISQSGALAGAMLARSYDIGAAFSFCVSLGNQADLEICDFLEYAIADANTRVIALYVEGLKNPGRFTALLEAARQAGKPVLVTKAGRSSSGTKAVQSHTASMAGAYQTFRAGGRRPGIRRKAHTLVAHGAENHQARRRPHASALASGNRLPRHGRAERSDDRAGRHRRGGRVQGKARAQIRKPLIRLSSRGNHD</sequence>
<dbReference type="AlphaFoldDB" id="A0A853FT15"/>
<feature type="domain" description="CoA-binding" evidence="2">
    <location>
        <begin position="10"/>
        <end position="82"/>
    </location>
</feature>
<dbReference type="SUPFAM" id="SSF52210">
    <property type="entry name" value="Succinyl-CoA synthetase domains"/>
    <property type="match status" value="1"/>
</dbReference>
<evidence type="ECO:0000256" key="1">
    <source>
        <dbReference type="SAM" id="MobiDB-lite"/>
    </source>
</evidence>
<dbReference type="InterPro" id="IPR032875">
    <property type="entry name" value="Succ_CoA_lig_flav_dom"/>
</dbReference>
<dbReference type="Pfam" id="PF13380">
    <property type="entry name" value="CoA_binding_2"/>
    <property type="match status" value="1"/>
</dbReference>
<dbReference type="Gene3D" id="3.40.50.261">
    <property type="entry name" value="Succinyl-CoA synthetase domains"/>
    <property type="match status" value="1"/>
</dbReference>
<name>A0A853FT15_9BURK</name>
<feature type="region of interest" description="Disordered" evidence="1">
    <location>
        <begin position="272"/>
        <end position="336"/>
    </location>
</feature>
<dbReference type="EMBL" id="JACCEM010000001">
    <property type="protein sequence ID" value="NYT47818.1"/>
    <property type="molecule type" value="Genomic_DNA"/>
</dbReference>
<dbReference type="SMART" id="SM00881">
    <property type="entry name" value="CoA_binding"/>
    <property type="match status" value="1"/>
</dbReference>
<proteinExistence type="predicted"/>
<organism evidence="3 4">
    <name type="scientific">Parapusillimonas granuli</name>
    <dbReference type="NCBI Taxonomy" id="380911"/>
    <lineage>
        <taxon>Bacteria</taxon>
        <taxon>Pseudomonadati</taxon>
        <taxon>Pseudomonadota</taxon>
        <taxon>Betaproteobacteria</taxon>
        <taxon>Burkholderiales</taxon>
        <taxon>Alcaligenaceae</taxon>
        <taxon>Parapusillimonas</taxon>
    </lineage>
</organism>
<dbReference type="Gene3D" id="3.40.50.720">
    <property type="entry name" value="NAD(P)-binding Rossmann-like Domain"/>
    <property type="match status" value="2"/>
</dbReference>
<dbReference type="SUPFAM" id="SSF51735">
    <property type="entry name" value="NAD(P)-binding Rossmann-fold domains"/>
    <property type="match status" value="1"/>
</dbReference>
<dbReference type="Proteomes" id="UP000559809">
    <property type="component" value="Unassembled WGS sequence"/>
</dbReference>
<keyword evidence="4" id="KW-1185">Reference proteome</keyword>
<gene>
    <name evidence="3" type="ORF">H0A72_00690</name>
</gene>
<dbReference type="InterPro" id="IPR036291">
    <property type="entry name" value="NAD(P)-bd_dom_sf"/>
</dbReference>
<evidence type="ECO:0000313" key="4">
    <source>
        <dbReference type="Proteomes" id="UP000559809"/>
    </source>
</evidence>
<evidence type="ECO:0000313" key="3">
    <source>
        <dbReference type="EMBL" id="NYT47818.1"/>
    </source>
</evidence>